<accession>A0AAV4KK25</accession>
<dbReference type="SUPFAM" id="SSF160904">
    <property type="entry name" value="Jann2411-like"/>
    <property type="match status" value="1"/>
</dbReference>
<dbReference type="PANTHER" id="PTHR35525:SF3">
    <property type="entry name" value="BLL6575 PROTEIN"/>
    <property type="match status" value="1"/>
</dbReference>
<dbReference type="EMBL" id="BMSJ01000003">
    <property type="protein sequence ID" value="GGR17650.1"/>
    <property type="molecule type" value="Genomic_DNA"/>
</dbReference>
<evidence type="ECO:0000313" key="3">
    <source>
        <dbReference type="EMBL" id="QEV31294.1"/>
    </source>
</evidence>
<evidence type="ECO:0000313" key="2">
    <source>
        <dbReference type="EMBL" id="GGR17650.1"/>
    </source>
</evidence>
<dbReference type="RefSeq" id="WP_062757285.1">
    <property type="nucleotide sequence ID" value="NZ_BMSJ01000003.1"/>
</dbReference>
<dbReference type="Proteomes" id="UP000642014">
    <property type="component" value="Unassembled WGS sequence"/>
</dbReference>
<gene>
    <name evidence="3" type="ORF">CP977_03170</name>
    <name evidence="2" type="ORF">GCM10010497_19470</name>
</gene>
<name>A0AAV4KK25_9ACTN</name>
<dbReference type="InterPro" id="IPR010852">
    <property type="entry name" value="ABATE"/>
</dbReference>
<reference evidence="3 4" key="2">
    <citation type="submission" date="2017-09" db="EMBL/GenBank/DDBJ databases">
        <authorList>
            <person name="Lee N."/>
            <person name="Cho B.-K."/>
        </authorList>
    </citation>
    <scope>NUCLEOTIDE SEQUENCE [LARGE SCALE GENOMIC DNA]</scope>
    <source>
        <strain evidence="3 4">ATCC 19740</strain>
    </source>
</reference>
<dbReference type="PANTHER" id="PTHR35525">
    <property type="entry name" value="BLL6575 PROTEIN"/>
    <property type="match status" value="1"/>
</dbReference>
<evidence type="ECO:0000313" key="4">
    <source>
        <dbReference type="Proteomes" id="UP000326029"/>
    </source>
</evidence>
<dbReference type="Gene3D" id="1.10.3300.10">
    <property type="entry name" value="Jann2411-like domain"/>
    <property type="match status" value="1"/>
</dbReference>
<keyword evidence="4" id="KW-1185">Reference proteome</keyword>
<dbReference type="Pfam" id="PF07336">
    <property type="entry name" value="ABATE"/>
    <property type="match status" value="1"/>
</dbReference>
<sequence length="179" mass="19186">MLEPPAQAVLVEAFANTVDVEEGSDEIATPAGLADWLRARGLFDAPDAIPDEVHRSCLALRAGIREGLGAHVGDVPDPALLAAADRVLAEHPVRITASGTLTPSAGLPPEREPLAVLAIAWSGLVASGDAVRLKRCAEHTCGWAFWDVSKNRSRRWCSMRVCGNRNKSRAYASRQRQAT</sequence>
<dbReference type="AlphaFoldDB" id="A0AAV4KK25"/>
<dbReference type="EMBL" id="CP023693">
    <property type="protein sequence ID" value="QEV31294.1"/>
    <property type="molecule type" value="Genomic_DNA"/>
</dbReference>
<dbReference type="InterPro" id="IPR023286">
    <property type="entry name" value="ABATE_dom_sf"/>
</dbReference>
<dbReference type="Proteomes" id="UP000326029">
    <property type="component" value="Chromosome"/>
</dbReference>
<proteinExistence type="predicted"/>
<protein>
    <recommendedName>
        <fullName evidence="1">Zinc finger CGNR domain-containing protein</fullName>
    </recommendedName>
</protein>
<feature type="domain" description="Zinc finger CGNR" evidence="1">
    <location>
        <begin position="132"/>
        <end position="175"/>
    </location>
</feature>
<evidence type="ECO:0000259" key="1">
    <source>
        <dbReference type="Pfam" id="PF11706"/>
    </source>
</evidence>
<reference evidence="2" key="3">
    <citation type="submission" date="2023-08" db="EMBL/GenBank/DDBJ databases">
        <authorList>
            <person name="Sun Q."/>
            <person name="Ohkuma M."/>
        </authorList>
    </citation>
    <scope>NUCLEOTIDE SEQUENCE</scope>
    <source>
        <strain evidence="2">JCM 4205</strain>
    </source>
</reference>
<dbReference type="GeneID" id="95452768"/>
<dbReference type="Pfam" id="PF11706">
    <property type="entry name" value="zf-CGNR"/>
    <property type="match status" value="1"/>
</dbReference>
<dbReference type="InterPro" id="IPR021005">
    <property type="entry name" value="Znf_CGNR"/>
</dbReference>
<reference evidence="2 5" key="1">
    <citation type="journal article" date="2014" name="Int. J. Syst. Evol. Microbiol.">
        <title>Complete genome sequence of Corynebacterium casei LMG S-19264T (=DSM 44701T), isolated from a smear-ripened cheese.</title>
        <authorList>
            <consortium name="US DOE Joint Genome Institute (JGI-PGF)"/>
            <person name="Walter F."/>
            <person name="Albersmeier A."/>
            <person name="Kalinowski J."/>
            <person name="Ruckert C."/>
        </authorList>
    </citation>
    <scope>NUCLEOTIDE SEQUENCE [LARGE SCALE GENOMIC DNA]</scope>
    <source>
        <strain evidence="2 5">JCM 4205</strain>
    </source>
</reference>
<evidence type="ECO:0000313" key="5">
    <source>
        <dbReference type="Proteomes" id="UP000642014"/>
    </source>
</evidence>
<organism evidence="2 5">
    <name type="scientific">Streptomyces cinereoruber</name>
    <dbReference type="NCBI Taxonomy" id="67260"/>
    <lineage>
        <taxon>Bacteria</taxon>
        <taxon>Bacillati</taxon>
        <taxon>Actinomycetota</taxon>
        <taxon>Actinomycetes</taxon>
        <taxon>Kitasatosporales</taxon>
        <taxon>Streptomycetaceae</taxon>
        <taxon>Streptomyces</taxon>
    </lineage>
</organism>